<dbReference type="AlphaFoldDB" id="A0A919STG1"/>
<evidence type="ECO:0000256" key="1">
    <source>
        <dbReference type="SAM" id="MobiDB-lite"/>
    </source>
</evidence>
<keyword evidence="3" id="KW-1185">Reference proteome</keyword>
<comment type="caution">
    <text evidence="2">The sequence shown here is derived from an EMBL/GenBank/DDBJ whole genome shotgun (WGS) entry which is preliminary data.</text>
</comment>
<accession>A0A919STG1</accession>
<reference evidence="2" key="1">
    <citation type="submission" date="2021-03" db="EMBL/GenBank/DDBJ databases">
        <title>Whole genome shotgun sequence of Actinoplanes auranticolor NBRC 12245.</title>
        <authorList>
            <person name="Komaki H."/>
            <person name="Tamura T."/>
        </authorList>
    </citation>
    <scope>NUCLEOTIDE SEQUENCE</scope>
    <source>
        <strain evidence="2">NBRC 12245</strain>
    </source>
</reference>
<feature type="region of interest" description="Disordered" evidence="1">
    <location>
        <begin position="84"/>
        <end position="108"/>
    </location>
</feature>
<protein>
    <submittedName>
        <fullName evidence="2">Uncharacterized protein</fullName>
    </submittedName>
</protein>
<sequence>MDATTVTGLLPASVGTPATATAVGRMALTCRRRLRAGGHIGLIGGAQQTRVARMTRSQILPKQALWLTPGPGLAATKGPRVETRGVTGVGHHGYRRAANTAPSRSDAP</sequence>
<evidence type="ECO:0000313" key="3">
    <source>
        <dbReference type="Proteomes" id="UP000681340"/>
    </source>
</evidence>
<evidence type="ECO:0000313" key="2">
    <source>
        <dbReference type="EMBL" id="GIM77624.1"/>
    </source>
</evidence>
<proteinExistence type="predicted"/>
<organism evidence="2 3">
    <name type="scientific">Actinoplanes auranticolor</name>
    <dbReference type="NCBI Taxonomy" id="47988"/>
    <lineage>
        <taxon>Bacteria</taxon>
        <taxon>Bacillati</taxon>
        <taxon>Actinomycetota</taxon>
        <taxon>Actinomycetes</taxon>
        <taxon>Micromonosporales</taxon>
        <taxon>Micromonosporaceae</taxon>
        <taxon>Actinoplanes</taxon>
    </lineage>
</organism>
<dbReference type="Proteomes" id="UP000681340">
    <property type="component" value="Unassembled WGS sequence"/>
</dbReference>
<dbReference type="EMBL" id="BOQL01000067">
    <property type="protein sequence ID" value="GIM77624.1"/>
    <property type="molecule type" value="Genomic_DNA"/>
</dbReference>
<gene>
    <name evidence="2" type="ORF">Aau02nite_76880</name>
</gene>
<name>A0A919STG1_9ACTN</name>